<dbReference type="Proteomes" id="UP000001299">
    <property type="component" value="Chromosome 1"/>
</dbReference>
<dbReference type="eggNOG" id="ENOG50326UP">
    <property type="taxonomic scope" value="Bacteria"/>
</dbReference>
<feature type="signal peptide" evidence="1">
    <location>
        <begin position="1"/>
        <end position="28"/>
    </location>
</feature>
<sequence>MYNFKKFVALGMAAVMTLGCGVTAFATAGDEDAAVEVTGAGTSAFVDKDVYAVAVPTGDALTKTLAFTTDPYGLVAEAHPDKKIEDGAKVLFASTLDGLDYAGTSDALTITNKSSMGIVLDIEAKLVKGSATYAAGYSKTKDFSGTGDDATGLYFGLLADNEVEKPLDETGVTFKNVALSAADEYEVKDNDGTYTYTIKTDATDLPKYEFAVTAALNTDAAETTWYSISNKVKTALTMPSLSVKFTPTGIRECKEASVLVEGENFYISKPDVEGGFGTTKPTAILVNGKAVTTVSDNEDGYVKVTWKDVYTAWGYTDTTIKDLSEDEQNIIFNGVKNFKVTANSVDYYAEVK</sequence>
<keyword evidence="1" id="KW-0732">Signal</keyword>
<gene>
    <name evidence="2" type="ordered locus">bpr_I2200</name>
</gene>
<dbReference type="HOGENOM" id="CLU_786830_0_0_9"/>
<dbReference type="AlphaFoldDB" id="E0RX25"/>
<dbReference type="STRING" id="515622.bpr_I2200"/>
<dbReference type="RefSeq" id="WP_013281586.1">
    <property type="nucleotide sequence ID" value="NC_014387.1"/>
</dbReference>
<dbReference type="EMBL" id="CP001810">
    <property type="protein sequence ID" value="ADL34933.1"/>
    <property type="molecule type" value="Genomic_DNA"/>
</dbReference>
<dbReference type="PROSITE" id="PS51257">
    <property type="entry name" value="PROKAR_LIPOPROTEIN"/>
    <property type="match status" value="1"/>
</dbReference>
<protein>
    <submittedName>
        <fullName evidence="2">Uncharacterized protein</fullName>
    </submittedName>
</protein>
<name>E0RX25_BUTPB</name>
<reference evidence="2 3" key="1">
    <citation type="journal article" date="2010" name="PLoS ONE">
        <title>The glycobiome of the rumen bacterium Butyrivibrio proteoclasticus B316(T) highlights adaptation to a polysaccharide-rich environment.</title>
        <authorList>
            <person name="Kelly W.J."/>
            <person name="Leahy S.C."/>
            <person name="Altermann E."/>
            <person name="Yeoman C.J."/>
            <person name="Dunne J.C."/>
            <person name="Kong Z."/>
            <person name="Pacheco D.M."/>
            <person name="Li D."/>
            <person name="Noel S.J."/>
            <person name="Moon C.D."/>
            <person name="Cookson A.L."/>
            <person name="Attwood G.T."/>
        </authorList>
    </citation>
    <scope>NUCLEOTIDE SEQUENCE [LARGE SCALE GENOMIC DNA]</scope>
    <source>
        <strain evidence="3">ATCC 51982 / DSM 14932 / B316</strain>
    </source>
</reference>
<dbReference type="KEGG" id="bpb:bpr_I2200"/>
<evidence type="ECO:0000256" key="1">
    <source>
        <dbReference type="SAM" id="SignalP"/>
    </source>
</evidence>
<evidence type="ECO:0000313" key="3">
    <source>
        <dbReference type="Proteomes" id="UP000001299"/>
    </source>
</evidence>
<accession>E0RX25</accession>
<evidence type="ECO:0000313" key="2">
    <source>
        <dbReference type="EMBL" id="ADL34933.1"/>
    </source>
</evidence>
<organism evidence="2 3">
    <name type="scientific">Butyrivibrio proteoclasticus (strain ATCC 51982 / DSM 14932 / B316)</name>
    <name type="common">Clostridium proteoclasticum</name>
    <dbReference type="NCBI Taxonomy" id="515622"/>
    <lineage>
        <taxon>Bacteria</taxon>
        <taxon>Bacillati</taxon>
        <taxon>Bacillota</taxon>
        <taxon>Clostridia</taxon>
        <taxon>Lachnospirales</taxon>
        <taxon>Lachnospiraceae</taxon>
        <taxon>Butyrivibrio</taxon>
    </lineage>
</organism>
<keyword evidence="3" id="KW-1185">Reference proteome</keyword>
<feature type="chain" id="PRO_5039601993" evidence="1">
    <location>
        <begin position="29"/>
        <end position="352"/>
    </location>
</feature>
<proteinExistence type="predicted"/>